<name>A0A6A1UF16_9ROSI</name>
<protein>
    <recommendedName>
        <fullName evidence="3">Reverse transcriptase domain-containing protein</fullName>
    </recommendedName>
</protein>
<evidence type="ECO:0000313" key="1">
    <source>
        <dbReference type="EMBL" id="KAB1199244.1"/>
    </source>
</evidence>
<gene>
    <name evidence="1" type="ORF">CJ030_MR0G025668</name>
</gene>
<dbReference type="AlphaFoldDB" id="A0A6A1UF16"/>
<organism evidence="1 2">
    <name type="scientific">Morella rubra</name>
    <name type="common">Chinese bayberry</name>
    <dbReference type="NCBI Taxonomy" id="262757"/>
    <lineage>
        <taxon>Eukaryota</taxon>
        <taxon>Viridiplantae</taxon>
        <taxon>Streptophyta</taxon>
        <taxon>Embryophyta</taxon>
        <taxon>Tracheophyta</taxon>
        <taxon>Spermatophyta</taxon>
        <taxon>Magnoliopsida</taxon>
        <taxon>eudicotyledons</taxon>
        <taxon>Gunneridae</taxon>
        <taxon>Pentapetalae</taxon>
        <taxon>rosids</taxon>
        <taxon>fabids</taxon>
        <taxon>Fagales</taxon>
        <taxon>Myricaceae</taxon>
        <taxon>Morella</taxon>
    </lineage>
</organism>
<reference evidence="1 2" key="1">
    <citation type="journal article" date="2019" name="Plant Biotechnol. J.">
        <title>The red bayberry genome and genetic basis of sex determination.</title>
        <authorList>
            <person name="Jia H.M."/>
            <person name="Jia H.J."/>
            <person name="Cai Q.L."/>
            <person name="Wang Y."/>
            <person name="Zhao H.B."/>
            <person name="Yang W.F."/>
            <person name="Wang G.Y."/>
            <person name="Li Y.H."/>
            <person name="Zhan D.L."/>
            <person name="Shen Y.T."/>
            <person name="Niu Q.F."/>
            <person name="Chang L."/>
            <person name="Qiu J."/>
            <person name="Zhao L."/>
            <person name="Xie H.B."/>
            <person name="Fu W.Y."/>
            <person name="Jin J."/>
            <person name="Li X.W."/>
            <person name="Jiao Y."/>
            <person name="Zhou C.C."/>
            <person name="Tu T."/>
            <person name="Chai C.Y."/>
            <person name="Gao J.L."/>
            <person name="Fan L.J."/>
            <person name="van de Weg E."/>
            <person name="Wang J.Y."/>
            <person name="Gao Z.S."/>
        </authorList>
    </citation>
    <scope>NUCLEOTIDE SEQUENCE [LARGE SCALE GENOMIC DNA]</scope>
    <source>
        <tissue evidence="1">Leaves</tissue>
    </source>
</reference>
<sequence>MEAFSCMMSKMVSVDVIKGFRASGVNREGECVSHLLFVDDTLIFCGAEEYQFCSLHCMLFCFEAVSGLKINLAKSEVIPVGDVSNVGELASILGCRVSALPMTYLGLSFGARFKSVRIWDEILKRMERRLVGGKRMYFSKGGHVTLIKSTLSCLPTYFLSLFPLPHKVACRMEKLKTDSL</sequence>
<dbReference type="EMBL" id="RXIC02000487">
    <property type="protein sequence ID" value="KAB1199244.1"/>
    <property type="molecule type" value="Genomic_DNA"/>
</dbReference>
<evidence type="ECO:0008006" key="3">
    <source>
        <dbReference type="Google" id="ProtNLM"/>
    </source>
</evidence>
<dbReference type="PANTHER" id="PTHR33116:SF78">
    <property type="entry name" value="OS12G0587133 PROTEIN"/>
    <property type="match status" value="1"/>
</dbReference>
<dbReference type="Proteomes" id="UP000516437">
    <property type="component" value="Unassembled WGS sequence"/>
</dbReference>
<evidence type="ECO:0000313" key="2">
    <source>
        <dbReference type="Proteomes" id="UP000516437"/>
    </source>
</evidence>
<proteinExistence type="predicted"/>
<dbReference type="PANTHER" id="PTHR33116">
    <property type="entry name" value="REVERSE TRANSCRIPTASE ZINC-BINDING DOMAIN-CONTAINING PROTEIN-RELATED-RELATED"/>
    <property type="match status" value="1"/>
</dbReference>
<comment type="caution">
    <text evidence="1">The sequence shown here is derived from an EMBL/GenBank/DDBJ whole genome shotgun (WGS) entry which is preliminary data.</text>
</comment>
<dbReference type="OrthoDB" id="1938625at2759"/>
<keyword evidence="2" id="KW-1185">Reference proteome</keyword>
<accession>A0A6A1UF16</accession>